<dbReference type="Proteomes" id="UP000612362">
    <property type="component" value="Unassembled WGS sequence"/>
</dbReference>
<dbReference type="Pfam" id="PF12680">
    <property type="entry name" value="SnoaL_2"/>
    <property type="match status" value="1"/>
</dbReference>
<gene>
    <name evidence="2" type="ORF">KSX_65830</name>
</gene>
<dbReference type="SUPFAM" id="SSF54427">
    <property type="entry name" value="NTF2-like"/>
    <property type="match status" value="1"/>
</dbReference>
<name>A0A8J3I7S8_9CHLR</name>
<dbReference type="AlphaFoldDB" id="A0A8J3I7S8"/>
<dbReference type="InterPro" id="IPR037401">
    <property type="entry name" value="SnoaL-like"/>
</dbReference>
<comment type="caution">
    <text evidence="2">The sequence shown here is derived from an EMBL/GenBank/DDBJ whole genome shotgun (WGS) entry which is preliminary data.</text>
</comment>
<sequence length="123" mass="13818">MSRSEAMNLQQLVENYMALWNEADAEKRRAGIASLYAPDGVQYTPQNEYRGYEALEVRVSGAYEQFVNKGGFLFQLASEVQEHHGGVTFTWKMVPAAGGGVAGSGTIFWLLNENSRIIYDYHF</sequence>
<evidence type="ECO:0000259" key="1">
    <source>
        <dbReference type="Pfam" id="PF12680"/>
    </source>
</evidence>
<organism evidence="2 3">
    <name type="scientific">Ktedonospora formicarum</name>
    <dbReference type="NCBI Taxonomy" id="2778364"/>
    <lineage>
        <taxon>Bacteria</taxon>
        <taxon>Bacillati</taxon>
        <taxon>Chloroflexota</taxon>
        <taxon>Ktedonobacteria</taxon>
        <taxon>Ktedonobacterales</taxon>
        <taxon>Ktedonobacteraceae</taxon>
        <taxon>Ktedonospora</taxon>
    </lineage>
</organism>
<dbReference type="RefSeq" id="WP_220197632.1">
    <property type="nucleotide sequence ID" value="NZ_BNJF01000004.1"/>
</dbReference>
<protein>
    <recommendedName>
        <fullName evidence="1">SnoaL-like domain-containing protein</fullName>
    </recommendedName>
</protein>
<evidence type="ECO:0000313" key="3">
    <source>
        <dbReference type="Proteomes" id="UP000612362"/>
    </source>
</evidence>
<dbReference type="Gene3D" id="3.10.450.50">
    <property type="match status" value="1"/>
</dbReference>
<evidence type="ECO:0000313" key="2">
    <source>
        <dbReference type="EMBL" id="GHO48420.1"/>
    </source>
</evidence>
<dbReference type="EMBL" id="BNJF01000004">
    <property type="protein sequence ID" value="GHO48420.1"/>
    <property type="molecule type" value="Genomic_DNA"/>
</dbReference>
<feature type="domain" description="SnoaL-like" evidence="1">
    <location>
        <begin position="13"/>
        <end position="117"/>
    </location>
</feature>
<proteinExistence type="predicted"/>
<dbReference type="InterPro" id="IPR032710">
    <property type="entry name" value="NTF2-like_dom_sf"/>
</dbReference>
<keyword evidence="3" id="KW-1185">Reference proteome</keyword>
<reference evidence="2" key="1">
    <citation type="submission" date="2020-10" db="EMBL/GenBank/DDBJ databases">
        <title>Taxonomic study of unclassified bacteria belonging to the class Ktedonobacteria.</title>
        <authorList>
            <person name="Yabe S."/>
            <person name="Wang C.M."/>
            <person name="Zheng Y."/>
            <person name="Sakai Y."/>
            <person name="Cavaletti L."/>
            <person name="Monciardini P."/>
            <person name="Donadio S."/>
        </authorList>
    </citation>
    <scope>NUCLEOTIDE SEQUENCE</scope>
    <source>
        <strain evidence="2">SOSP1-1</strain>
    </source>
</reference>
<accession>A0A8J3I7S8</accession>